<feature type="region of interest" description="Disordered" evidence="1">
    <location>
        <begin position="10"/>
        <end position="32"/>
    </location>
</feature>
<accession>A0AAU8KAJ7</accession>
<geneLocation type="plasmid" evidence="3">
    <name>punmamed1</name>
</geneLocation>
<evidence type="ECO:0008006" key="4">
    <source>
        <dbReference type="Google" id="ProtNLM"/>
    </source>
</evidence>
<gene>
    <name evidence="3" type="ORF">ABWK59_36285</name>
</gene>
<organism evidence="3">
    <name type="scientific">Kitasatospora camelliae</name>
    <dbReference type="NCBI Taxonomy" id="3156397"/>
    <lineage>
        <taxon>Bacteria</taxon>
        <taxon>Bacillati</taxon>
        <taxon>Actinomycetota</taxon>
        <taxon>Actinomycetes</taxon>
        <taxon>Kitasatosporales</taxon>
        <taxon>Streptomycetaceae</taxon>
        <taxon>Kitasatospora</taxon>
    </lineage>
</organism>
<evidence type="ECO:0000313" key="3">
    <source>
        <dbReference type="EMBL" id="XCM84395.1"/>
    </source>
</evidence>
<keyword evidence="3" id="KW-0614">Plasmid</keyword>
<evidence type="ECO:0000256" key="2">
    <source>
        <dbReference type="SAM" id="Phobius"/>
    </source>
</evidence>
<dbReference type="RefSeq" id="WP_354645330.1">
    <property type="nucleotide sequence ID" value="NZ_CP159873.1"/>
</dbReference>
<keyword evidence="2" id="KW-0812">Transmembrane</keyword>
<proteinExistence type="predicted"/>
<evidence type="ECO:0000256" key="1">
    <source>
        <dbReference type="SAM" id="MobiDB-lite"/>
    </source>
</evidence>
<dbReference type="EMBL" id="CP159873">
    <property type="protein sequence ID" value="XCM84395.1"/>
    <property type="molecule type" value="Genomic_DNA"/>
</dbReference>
<feature type="transmembrane region" description="Helical" evidence="2">
    <location>
        <begin position="347"/>
        <end position="369"/>
    </location>
</feature>
<feature type="region of interest" description="Disordered" evidence="1">
    <location>
        <begin position="120"/>
        <end position="157"/>
    </location>
</feature>
<reference evidence="3" key="1">
    <citation type="submission" date="2024-06" db="EMBL/GenBank/DDBJ databases">
        <title>The genome sequences of Kitasatospora sp. strain HUAS MG31.</title>
        <authorList>
            <person name="Mo P."/>
        </authorList>
    </citation>
    <scope>NUCLEOTIDE SEQUENCE</scope>
    <source>
        <strain evidence="3">HUAS MG31</strain>
        <plasmid evidence="3">punmamed1</plasmid>
    </source>
</reference>
<keyword evidence="2" id="KW-1133">Transmembrane helix</keyword>
<sequence>MLAWVCGANTAVADGPDQTPPSDVQAPPSTAENSIGVKLLDAPRDREADPRAHMYIVDHLAPGSVIHRRLQVTNDSDVDQRVDLYAGSAVVNGGTFTVGADRTPNELTTWVSVDDCTADSDLSSEATSCGEPGNDASAQPSTPPSTPPSAQPSAPASAVVREVPAHGTAVVRVGIRVPPKASEGERYAVLWAQVAGRAGPAGNVRLVNRVGVRIYLDVGPGGEPPSDFQIEELTPARAADGTPMVVAKVHNTGKRALDLTGSLSMTDGPGSLSAGPFKANLGTTLGVGETEPVDVPLDRQLPNGPWHVRLTLASGLVERTVTATLTFPTGSRNGAPVKPRTADGASMIPGLTVGMAVVVALAACGYGLVRRRRAS</sequence>
<dbReference type="AlphaFoldDB" id="A0AAU8KAJ7"/>
<protein>
    <recommendedName>
        <fullName evidence="4">Peptidase</fullName>
    </recommendedName>
</protein>
<feature type="compositionally biased region" description="Pro residues" evidence="1">
    <location>
        <begin position="141"/>
        <end position="150"/>
    </location>
</feature>
<dbReference type="KEGG" id="kcm:ABWK59_36285"/>
<name>A0AAU8KAJ7_9ACTN</name>
<keyword evidence="2" id="KW-0472">Membrane</keyword>